<name>A0A9D6LB98_UNCEI</name>
<organism evidence="1 2">
    <name type="scientific">Eiseniibacteriota bacterium</name>
    <dbReference type="NCBI Taxonomy" id="2212470"/>
    <lineage>
        <taxon>Bacteria</taxon>
        <taxon>Candidatus Eiseniibacteriota</taxon>
    </lineage>
</organism>
<reference evidence="1" key="1">
    <citation type="submission" date="2020-07" db="EMBL/GenBank/DDBJ databases">
        <title>Huge and variable diversity of episymbiotic CPR bacteria and DPANN archaea in groundwater ecosystems.</title>
        <authorList>
            <person name="He C.Y."/>
            <person name="Keren R."/>
            <person name="Whittaker M."/>
            <person name="Farag I.F."/>
            <person name="Doudna J."/>
            <person name="Cate J.H.D."/>
            <person name="Banfield J.F."/>
        </authorList>
    </citation>
    <scope>NUCLEOTIDE SEQUENCE</scope>
    <source>
        <strain evidence="1">NC_groundwater_928_Pr1_S-0.2um_72_17</strain>
    </source>
</reference>
<proteinExistence type="predicted"/>
<comment type="caution">
    <text evidence="1">The sequence shown here is derived from an EMBL/GenBank/DDBJ whole genome shotgun (WGS) entry which is preliminary data.</text>
</comment>
<sequence length="133" mass="14727">MQGLIDVAFDSEGRPLLTGDLHNRQGAVVASFGDQGIDVPTTIGCDVNWDHAAYEVVDDLRHPVFQAELVGDPPCLVVHAYAYRRLSTQGVGMFVCDQGLEDWVPVKDGTRLQARRKTIFRYPGFENPGVRAR</sequence>
<accession>A0A9D6LB98</accession>
<dbReference type="Proteomes" id="UP000807850">
    <property type="component" value="Unassembled WGS sequence"/>
</dbReference>
<dbReference type="EMBL" id="JACQAY010000138">
    <property type="protein sequence ID" value="MBI3539504.1"/>
    <property type="molecule type" value="Genomic_DNA"/>
</dbReference>
<gene>
    <name evidence="1" type="ORF">HY076_04445</name>
</gene>
<evidence type="ECO:0000313" key="1">
    <source>
        <dbReference type="EMBL" id="MBI3539504.1"/>
    </source>
</evidence>
<protein>
    <submittedName>
        <fullName evidence="1">Uncharacterized protein</fullName>
    </submittedName>
</protein>
<evidence type="ECO:0000313" key="2">
    <source>
        <dbReference type="Proteomes" id="UP000807850"/>
    </source>
</evidence>
<dbReference type="AlphaFoldDB" id="A0A9D6LB98"/>